<name>A0A0A1U2M4_ENTIV</name>
<evidence type="ECO:0000313" key="1">
    <source>
        <dbReference type="EMBL" id="ELP86898.1"/>
    </source>
</evidence>
<dbReference type="RefSeq" id="XP_004253669.1">
    <property type="nucleotide sequence ID" value="XM_004253621.1"/>
</dbReference>
<evidence type="ECO:0000313" key="2">
    <source>
        <dbReference type="Proteomes" id="UP000014680"/>
    </source>
</evidence>
<dbReference type="VEuPathDB" id="AmoebaDB:EIN_044560"/>
<dbReference type="AlphaFoldDB" id="A0A0A1U2M4"/>
<dbReference type="Proteomes" id="UP000014680">
    <property type="component" value="Unassembled WGS sequence"/>
</dbReference>
<reference evidence="1 2" key="1">
    <citation type="submission" date="2012-10" db="EMBL/GenBank/DDBJ databases">
        <authorList>
            <person name="Zafar N."/>
            <person name="Inman J."/>
            <person name="Hall N."/>
            <person name="Lorenzi H."/>
            <person name="Caler E."/>
        </authorList>
    </citation>
    <scope>NUCLEOTIDE SEQUENCE [LARGE SCALE GENOMIC DNA]</scope>
    <source>
        <strain evidence="1 2">IP1</strain>
    </source>
</reference>
<dbReference type="EMBL" id="KB206902">
    <property type="protein sequence ID" value="ELP86898.1"/>
    <property type="molecule type" value="Genomic_DNA"/>
</dbReference>
<organism evidence="1 2">
    <name type="scientific">Entamoeba invadens IP1</name>
    <dbReference type="NCBI Taxonomy" id="370355"/>
    <lineage>
        <taxon>Eukaryota</taxon>
        <taxon>Amoebozoa</taxon>
        <taxon>Evosea</taxon>
        <taxon>Archamoebae</taxon>
        <taxon>Mastigamoebida</taxon>
        <taxon>Entamoebidae</taxon>
        <taxon>Entamoeba</taxon>
    </lineage>
</organism>
<keyword evidence="2" id="KW-1185">Reference proteome</keyword>
<proteinExistence type="predicted"/>
<protein>
    <submittedName>
        <fullName evidence="1">Uncharacterized protein</fullName>
    </submittedName>
</protein>
<dbReference type="KEGG" id="eiv:EIN_044560"/>
<accession>A0A0A1U2M4</accession>
<sequence length="596" mass="69475">MTTDVMKQITWIDSSKFVFPMHLLKDKFTTKISALKMNGTNLEYLSQLPNIRKVVFDGEINFGRLEQIINEAHLTTLRCVVVYSQNVKKPYLEHIHQFCIKNNDIFVGIATKNCQIPMDVLERKVLNNLRCALYDYDNMGDYFKPKVINFENVNLKYDTLDSAVMNEIVEETTNSNIQTLHIEVAHNNMDKISLSCVKAKRIELFVTHGKTLKFTKCETLSDIYVNTKMCAVDLKTLLDIQSLERIEIKGNCILEKTTKEHYEVHMPEHYKSVVFHTKFALNTLFDYSQCYKTLQKIKMNTSDAEIDLFKFGELLDMEIESTSPTHCTLTLPNINRRPTTFNTKDYSRPYKATLVFKSKSAKLCVYNLRNLTEIDIEGDIDELDLSDCTLCEKLRVVSSAKETLITPQSFYQLYQLFDKTRSLASLYYNPICYSFILREIALKGNVNIKHNQLYFRVVFCVDVDTKIDIDSKYINQISFFGVRRLNFGDVNVQDKTEMEKQTKETFDIATKNRNIKIGKQTPKFKRIGNLFYFVAEHLTEDDKEDIKFDTNRKRKMGKSQQKTKHSKNMLCVEQQYDDHFINSEDEDVDSNNSECQ</sequence>
<gene>
    <name evidence="1" type="ORF">EIN_044560</name>
</gene>
<dbReference type="GeneID" id="14885822"/>